<dbReference type="Proteomes" id="UP000265520">
    <property type="component" value="Unassembled WGS sequence"/>
</dbReference>
<comment type="caution">
    <text evidence="2">The sequence shown here is derived from an EMBL/GenBank/DDBJ whole genome shotgun (WGS) entry which is preliminary data.</text>
</comment>
<evidence type="ECO:0000313" key="2">
    <source>
        <dbReference type="EMBL" id="MCI82828.1"/>
    </source>
</evidence>
<name>A0A392V3F8_9FABA</name>
<evidence type="ECO:0000313" key="3">
    <source>
        <dbReference type="Proteomes" id="UP000265520"/>
    </source>
</evidence>
<protein>
    <submittedName>
        <fullName evidence="2">Uncharacterized protein</fullName>
    </submittedName>
</protein>
<feature type="non-terminal residue" evidence="2">
    <location>
        <position position="42"/>
    </location>
</feature>
<keyword evidence="3" id="KW-1185">Reference proteome</keyword>
<proteinExistence type="predicted"/>
<feature type="region of interest" description="Disordered" evidence="1">
    <location>
        <begin position="23"/>
        <end position="42"/>
    </location>
</feature>
<organism evidence="2 3">
    <name type="scientific">Trifolium medium</name>
    <dbReference type="NCBI Taxonomy" id="97028"/>
    <lineage>
        <taxon>Eukaryota</taxon>
        <taxon>Viridiplantae</taxon>
        <taxon>Streptophyta</taxon>
        <taxon>Embryophyta</taxon>
        <taxon>Tracheophyta</taxon>
        <taxon>Spermatophyta</taxon>
        <taxon>Magnoliopsida</taxon>
        <taxon>eudicotyledons</taxon>
        <taxon>Gunneridae</taxon>
        <taxon>Pentapetalae</taxon>
        <taxon>rosids</taxon>
        <taxon>fabids</taxon>
        <taxon>Fabales</taxon>
        <taxon>Fabaceae</taxon>
        <taxon>Papilionoideae</taxon>
        <taxon>50 kb inversion clade</taxon>
        <taxon>NPAAA clade</taxon>
        <taxon>Hologalegina</taxon>
        <taxon>IRL clade</taxon>
        <taxon>Trifolieae</taxon>
        <taxon>Trifolium</taxon>
    </lineage>
</organism>
<reference evidence="2 3" key="1">
    <citation type="journal article" date="2018" name="Front. Plant Sci.">
        <title>Red Clover (Trifolium pratense) and Zigzag Clover (T. medium) - A Picture of Genomic Similarities and Differences.</title>
        <authorList>
            <person name="Dluhosova J."/>
            <person name="Istvanek J."/>
            <person name="Nedelnik J."/>
            <person name="Repkova J."/>
        </authorList>
    </citation>
    <scope>NUCLEOTIDE SEQUENCE [LARGE SCALE GENOMIC DNA]</scope>
    <source>
        <strain evidence="3">cv. 10/8</strain>
        <tissue evidence="2">Leaf</tissue>
    </source>
</reference>
<dbReference type="EMBL" id="LXQA011052491">
    <property type="protein sequence ID" value="MCI82828.1"/>
    <property type="molecule type" value="Genomic_DNA"/>
</dbReference>
<dbReference type="AlphaFoldDB" id="A0A392V3F8"/>
<evidence type="ECO:0000256" key="1">
    <source>
        <dbReference type="SAM" id="MobiDB-lite"/>
    </source>
</evidence>
<sequence>MPAKTTKKTTDVGPKTGWSKVVAPAKKKTLKRKEVPTSYSDY</sequence>
<accession>A0A392V3F8</accession>